<evidence type="ECO:0000256" key="2">
    <source>
        <dbReference type="ARBA" id="ARBA00022640"/>
    </source>
</evidence>
<keyword evidence="2 4" id="KW-0934">Plastid</keyword>
<dbReference type="PANTHER" id="PTHR34214:SF3">
    <property type="entry name" value="PROTEIN CONSERVED IN THE GREEN LINEAGE AND DIATOMS 27, CHLOROPLASTIC"/>
    <property type="match status" value="1"/>
</dbReference>
<evidence type="ECO:0000256" key="3">
    <source>
        <dbReference type="SAM" id="Phobius"/>
    </source>
</evidence>
<sequence length="166" mass="19645">MSSHKRKCPVPFDQQPLNEYNSLKQSILFKYSTLKSREFISRLGLFFLFLVIIFLFVSKFLENTKSISIMTMVYSILFSLLSLDMLLFRLYLGWSYVLKRLFSASIFYEESGWYDGQLWIKSVDVLTQDRLVGLYQVKPIVDKLRRLLLVVSSLIITVIVWLYLLR</sequence>
<evidence type="ECO:0000313" key="4">
    <source>
        <dbReference type="EMBL" id="SCW23819.1"/>
    </source>
</evidence>
<keyword evidence="3" id="KW-1133">Transmembrane helix</keyword>
<dbReference type="GO" id="GO:0009536">
    <property type="term" value="C:plastid"/>
    <property type="evidence" value="ECO:0007669"/>
    <property type="project" value="UniProtKB-SubCell"/>
</dbReference>
<keyword evidence="3" id="KW-0812">Transmembrane</keyword>
<evidence type="ECO:0000256" key="1">
    <source>
        <dbReference type="ARBA" id="ARBA00004474"/>
    </source>
</evidence>
<geneLocation type="chloroplast" evidence="4"/>
<dbReference type="GeneID" id="29998101"/>
<dbReference type="Pfam" id="PF06799">
    <property type="entry name" value="CGLD27-like"/>
    <property type="match status" value="1"/>
</dbReference>
<feature type="transmembrane region" description="Helical" evidence="3">
    <location>
        <begin position="39"/>
        <end position="61"/>
    </location>
</feature>
<dbReference type="RefSeq" id="YP_009315364.1">
    <property type="nucleotide sequence ID" value="NC_031666.1"/>
</dbReference>
<name>A0A1G4NZ75_9FLOR</name>
<reference evidence="4" key="2">
    <citation type="submission" date="2016-10" db="EMBL/GenBank/DDBJ databases">
        <authorList>
            <person name="de Groot N.N."/>
        </authorList>
    </citation>
    <scope>NUCLEOTIDE SEQUENCE</scope>
    <source>
        <strain evidence="4">J.0255</strain>
    </source>
</reference>
<dbReference type="InterPro" id="IPR009631">
    <property type="entry name" value="CGLD27-like"/>
</dbReference>
<protein>
    <submittedName>
        <fullName evidence="4">Uncharacterized protein</fullName>
    </submittedName>
</protein>
<dbReference type="AlphaFoldDB" id="A0A1G4NZ75"/>
<comment type="subcellular location">
    <subcellularLocation>
        <location evidence="1">Plastid</location>
    </subcellularLocation>
</comment>
<feature type="transmembrane region" description="Helical" evidence="3">
    <location>
        <begin position="67"/>
        <end position="92"/>
    </location>
</feature>
<reference evidence="4" key="1">
    <citation type="submission" date="2016-10" db="EMBL/GenBank/DDBJ databases">
        <title>Chloroplast genomes as a tool to resolve red algal phylogenies: a case study in the Nemaliales.</title>
        <authorList>
            <person name="Costa J.F."/>
            <person name="Lin S.M."/>
            <person name="Macaya E.C."/>
            <person name="Fernandez-Garcia C."/>
            <person name="Verbruggen H."/>
        </authorList>
    </citation>
    <scope>NUCLEOTIDE SEQUENCE</scope>
    <source>
        <strain evidence="4">J.0255</strain>
    </source>
</reference>
<proteinExistence type="predicted"/>
<dbReference type="EMBL" id="LT622875">
    <property type="protein sequence ID" value="SCW23819.1"/>
    <property type="molecule type" value="Genomic_DNA"/>
</dbReference>
<keyword evidence="3" id="KW-0472">Membrane</keyword>
<organism evidence="4">
    <name type="scientific">Yamadaella caenomyce</name>
    <dbReference type="NCBI Taxonomy" id="259029"/>
    <lineage>
        <taxon>Eukaryota</taxon>
        <taxon>Rhodophyta</taxon>
        <taxon>Florideophyceae</taxon>
        <taxon>Nemaliophycidae</taxon>
        <taxon>Nemaliales</taxon>
        <taxon>Liagoraceae</taxon>
        <taxon>Yamadaella</taxon>
    </lineage>
</organism>
<dbReference type="PANTHER" id="PTHR34214">
    <property type="match status" value="1"/>
</dbReference>
<accession>A0A1G4NZ75</accession>
<gene>
    <name evidence="4" type="primary">ycf36</name>
    <name evidence="4" type="ORF">J0255_141</name>
</gene>
<keyword evidence="4" id="KW-0150">Chloroplast</keyword>
<feature type="transmembrane region" description="Helical" evidence="3">
    <location>
        <begin position="147"/>
        <end position="164"/>
    </location>
</feature>